<gene>
    <name evidence="1" type="ORF">NADRNF5_0761</name>
</gene>
<name>A0A0D5C298_9ARCH</name>
<sequence>MAEADTKFELTIINTSIDTKIMPEFRIISPKKYHSIIKEL</sequence>
<accession>A0A0D5C298</accession>
<proteinExistence type="predicted"/>
<dbReference type="STRING" id="1580092.NADRNF5_0761"/>
<evidence type="ECO:0000313" key="2">
    <source>
        <dbReference type="Proteomes" id="UP000032408"/>
    </source>
</evidence>
<dbReference type="KEGG" id="nin:NADRNF5_0761"/>
<protein>
    <submittedName>
        <fullName evidence="1">Uncharacterized protein</fullName>
    </submittedName>
</protein>
<keyword evidence="2" id="KW-1185">Reference proteome</keyword>
<dbReference type="EMBL" id="CP011070">
    <property type="protein sequence ID" value="AJW70455.1"/>
    <property type="molecule type" value="Genomic_DNA"/>
</dbReference>
<evidence type="ECO:0000313" key="1">
    <source>
        <dbReference type="EMBL" id="AJW70455.1"/>
    </source>
</evidence>
<reference evidence="1 2" key="2">
    <citation type="journal article" date="2016" name="ISME J.">
        <title>Physiological and genomic characterization of two novel marine thaumarchaeal strains indicates niche differentiation.</title>
        <authorList>
            <person name="Bayer B."/>
            <person name="Vojvoda J."/>
            <person name="Offre P."/>
            <person name="Alves R.J."/>
            <person name="Elisabeth N.H."/>
            <person name="Garcia J.A."/>
            <person name="Volland J.M."/>
            <person name="Srivastava A."/>
            <person name="Schleper C."/>
            <person name="Herndl G.J."/>
        </authorList>
    </citation>
    <scope>NUCLEOTIDE SEQUENCE [LARGE SCALE GENOMIC DNA]</scope>
    <source>
        <strain evidence="1 2">NF5</strain>
    </source>
</reference>
<organism evidence="1 2">
    <name type="scientific">Nitrosopumilus adriaticus</name>
    <dbReference type="NCBI Taxonomy" id="1580092"/>
    <lineage>
        <taxon>Archaea</taxon>
        <taxon>Nitrososphaerota</taxon>
        <taxon>Nitrososphaeria</taxon>
        <taxon>Nitrosopumilales</taxon>
        <taxon>Nitrosopumilaceae</taxon>
        <taxon>Nitrosopumilus</taxon>
    </lineage>
</organism>
<dbReference type="HOGENOM" id="CLU_3282674_0_0_2"/>
<dbReference type="Proteomes" id="UP000032408">
    <property type="component" value="Chromosome"/>
</dbReference>
<dbReference type="AlphaFoldDB" id="A0A0D5C298"/>
<reference evidence="2" key="1">
    <citation type="submission" date="2015-03" db="EMBL/GenBank/DDBJ databases">
        <title>Characterization of two novel Thaumarchaeota isolated from the Northern Adriatic Sea.</title>
        <authorList>
            <person name="Bayer B."/>
            <person name="Vojvoda J."/>
            <person name="Offre P."/>
            <person name="Srivastava A."/>
            <person name="Elisabeth N."/>
            <person name="Garcia J.A.L."/>
            <person name="Schleper C."/>
            <person name="Herndl G.J."/>
        </authorList>
    </citation>
    <scope>NUCLEOTIDE SEQUENCE [LARGE SCALE GENOMIC DNA]</scope>
    <source>
        <strain evidence="2">NF5</strain>
    </source>
</reference>